<evidence type="ECO:0000259" key="6">
    <source>
        <dbReference type="Pfam" id="PF00441"/>
    </source>
</evidence>
<dbReference type="PANTHER" id="PTHR43884">
    <property type="entry name" value="ACYL-COA DEHYDROGENASE"/>
    <property type="match status" value="1"/>
</dbReference>
<dbReference type="Pfam" id="PF02771">
    <property type="entry name" value="Acyl-CoA_dh_N"/>
    <property type="match status" value="1"/>
</dbReference>
<feature type="domain" description="Acyl-CoA dehydrogenase/oxidase N-terminal" evidence="7">
    <location>
        <begin position="8"/>
        <end position="116"/>
    </location>
</feature>
<dbReference type="InterPro" id="IPR009075">
    <property type="entry name" value="AcylCo_DH/oxidase_C"/>
</dbReference>
<keyword evidence="3" id="KW-0285">Flavoprotein</keyword>
<dbReference type="InterPro" id="IPR037069">
    <property type="entry name" value="AcylCoA_DH/ox_N_sf"/>
</dbReference>
<evidence type="ECO:0000256" key="3">
    <source>
        <dbReference type="ARBA" id="ARBA00022630"/>
    </source>
</evidence>
<dbReference type="Gene3D" id="1.20.140.10">
    <property type="entry name" value="Butyryl-CoA Dehydrogenase, subunit A, domain 3"/>
    <property type="match status" value="1"/>
</dbReference>
<dbReference type="InterPro" id="IPR036250">
    <property type="entry name" value="AcylCo_DH-like_C"/>
</dbReference>
<reference evidence="8" key="1">
    <citation type="submission" date="2020-05" db="EMBL/GenBank/DDBJ databases">
        <authorList>
            <person name="Chiriac C."/>
            <person name="Salcher M."/>
            <person name="Ghai R."/>
            <person name="Kavagutti S V."/>
        </authorList>
    </citation>
    <scope>NUCLEOTIDE SEQUENCE</scope>
</reference>
<evidence type="ECO:0000313" key="8">
    <source>
        <dbReference type="EMBL" id="CAB4807047.1"/>
    </source>
</evidence>
<name>A0A6J6YP08_9ZZZZ</name>
<dbReference type="Gene3D" id="2.40.110.10">
    <property type="entry name" value="Butyryl-CoA Dehydrogenase, subunit A, domain 2"/>
    <property type="match status" value="1"/>
</dbReference>
<dbReference type="SUPFAM" id="SSF56645">
    <property type="entry name" value="Acyl-CoA dehydrogenase NM domain-like"/>
    <property type="match status" value="1"/>
</dbReference>
<proteinExistence type="inferred from homology"/>
<sequence length="372" mass="39678">MGPNDELAEELRASARKALDDRMPTTVLRQVIDTEDGIDRSLYALAADLGWLGLTLPESVGGSGGSWHELAVVLEEIGRALAPLPMIASVVVAAGAVMLAGDDEQQQRLIPGIADGSAIATGALFGASGRPDEPLAARVERRDGSLVLSGVCGFVPDAHVSSWMVVAATDGAVPTLVVVDSSAPGVRIERLDTTDVTRRLAHVHFDDVVIPSANVLAGADAQHVIDELVRRAGVAIALDSVGGLERVVEITVAYVGEREQFGRKVGSFQAVKHHCANLLVFSETARVAGRAAADAIDGARWVEWAAIAKSYSGDTYTEATRIAVQCFGGVGFTWEYDIHFYMKRARLSQQLFGSPTYHRQLLTRELRGRTAD</sequence>
<accession>A0A6J6YP08</accession>
<dbReference type="Pfam" id="PF00441">
    <property type="entry name" value="Acyl-CoA_dh_1"/>
    <property type="match status" value="1"/>
</dbReference>
<protein>
    <submittedName>
        <fullName evidence="8">Unannotated protein</fullName>
    </submittedName>
</protein>
<dbReference type="InterPro" id="IPR046373">
    <property type="entry name" value="Acyl-CoA_Oxase/DH_mid-dom_sf"/>
</dbReference>
<evidence type="ECO:0000256" key="5">
    <source>
        <dbReference type="ARBA" id="ARBA00023002"/>
    </source>
</evidence>
<feature type="domain" description="Acyl-CoA dehydrogenase/oxidase C-terminal" evidence="6">
    <location>
        <begin position="234"/>
        <end position="365"/>
    </location>
</feature>
<dbReference type="Gene3D" id="1.10.540.10">
    <property type="entry name" value="Acyl-CoA dehydrogenase/oxidase, N-terminal domain"/>
    <property type="match status" value="1"/>
</dbReference>
<dbReference type="EMBL" id="CAFAAV010000023">
    <property type="protein sequence ID" value="CAB4807047.1"/>
    <property type="molecule type" value="Genomic_DNA"/>
</dbReference>
<dbReference type="SUPFAM" id="SSF47203">
    <property type="entry name" value="Acyl-CoA dehydrogenase C-terminal domain-like"/>
    <property type="match status" value="1"/>
</dbReference>
<comment type="similarity">
    <text evidence="2">Belongs to the acyl-CoA dehydrogenase family.</text>
</comment>
<organism evidence="8">
    <name type="scientific">freshwater metagenome</name>
    <dbReference type="NCBI Taxonomy" id="449393"/>
    <lineage>
        <taxon>unclassified sequences</taxon>
        <taxon>metagenomes</taxon>
        <taxon>ecological metagenomes</taxon>
    </lineage>
</organism>
<gene>
    <name evidence="8" type="ORF">UFOPK3099_00481</name>
</gene>
<comment type="cofactor">
    <cofactor evidence="1">
        <name>FAD</name>
        <dbReference type="ChEBI" id="CHEBI:57692"/>
    </cofactor>
</comment>
<dbReference type="InterPro" id="IPR013786">
    <property type="entry name" value="AcylCoA_DH/ox_N"/>
</dbReference>
<evidence type="ECO:0000256" key="1">
    <source>
        <dbReference type="ARBA" id="ARBA00001974"/>
    </source>
</evidence>
<dbReference type="AlphaFoldDB" id="A0A6J6YP08"/>
<dbReference type="CDD" id="cd00567">
    <property type="entry name" value="ACAD"/>
    <property type="match status" value="1"/>
</dbReference>
<keyword evidence="5" id="KW-0560">Oxidoreductase</keyword>
<evidence type="ECO:0000259" key="7">
    <source>
        <dbReference type="Pfam" id="PF02771"/>
    </source>
</evidence>
<keyword evidence="4" id="KW-0274">FAD</keyword>
<dbReference type="GO" id="GO:0050660">
    <property type="term" value="F:flavin adenine dinucleotide binding"/>
    <property type="evidence" value="ECO:0007669"/>
    <property type="project" value="InterPro"/>
</dbReference>
<evidence type="ECO:0000256" key="2">
    <source>
        <dbReference type="ARBA" id="ARBA00009347"/>
    </source>
</evidence>
<dbReference type="GO" id="GO:0003995">
    <property type="term" value="F:acyl-CoA dehydrogenase activity"/>
    <property type="evidence" value="ECO:0007669"/>
    <property type="project" value="TreeGrafter"/>
</dbReference>
<dbReference type="InterPro" id="IPR009100">
    <property type="entry name" value="AcylCoA_DH/oxidase_NM_dom_sf"/>
</dbReference>
<dbReference type="PANTHER" id="PTHR43884:SF20">
    <property type="entry name" value="ACYL-COA DEHYDROGENASE FADE28"/>
    <property type="match status" value="1"/>
</dbReference>
<evidence type="ECO:0000256" key="4">
    <source>
        <dbReference type="ARBA" id="ARBA00022827"/>
    </source>
</evidence>